<dbReference type="Proteomes" id="UP000321595">
    <property type="component" value="Chromosome"/>
</dbReference>
<dbReference type="AlphaFoldDB" id="A0A5B8XTG9"/>
<organism evidence="2 3">
    <name type="scientific">Microvenator marinus</name>
    <dbReference type="NCBI Taxonomy" id="2600177"/>
    <lineage>
        <taxon>Bacteria</taxon>
        <taxon>Deltaproteobacteria</taxon>
        <taxon>Bradymonadales</taxon>
        <taxon>Microvenatoraceae</taxon>
        <taxon>Microvenator</taxon>
    </lineage>
</organism>
<evidence type="ECO:0000313" key="2">
    <source>
        <dbReference type="EMBL" id="QED29202.1"/>
    </source>
</evidence>
<dbReference type="EMBL" id="CP042467">
    <property type="protein sequence ID" value="QED29202.1"/>
    <property type="molecule type" value="Genomic_DNA"/>
</dbReference>
<evidence type="ECO:0000256" key="1">
    <source>
        <dbReference type="SAM" id="Coils"/>
    </source>
</evidence>
<dbReference type="OrthoDB" id="5492371at2"/>
<accession>A0A5B8XTG9</accession>
<sequence>MFDLLDKDVNYVGGGISLRAVEDTIQFERSKQDQQIDHLAHLRAQNDDLQSSLAIEMKRLRELSTELQKSRAGEASKLAEMFAWLPWVKSPKQTRQSVEELLRRQYELSSMRLRQAADFADRLEGALVDLYDEIDRLNRKIIESAKNEEMAAEHVANLRDLKIAIEHELAMAEPSSAAERQLTSQLDRTRRLLAEHTTKLKLYSTAEERLEKLKHSTRLLAETISHLQSDITRYVTAASEKLDLIAGQIQAIGAAADAANVMLELKHSLDAMTESLNYTTRFVADTQEYFRDNVDSMVNDLELFDSETERVLTKNNLYNESLDDLDVEDALAGVLAQKIDALGVSEEEVMLEFPETQKVDGR</sequence>
<gene>
    <name evidence="2" type="ORF">FRD01_18545</name>
</gene>
<name>A0A5B8XTG9_9DELT</name>
<dbReference type="KEGG" id="bbae:FRD01_18545"/>
<reference evidence="2 3" key="1">
    <citation type="submission" date="2019-08" db="EMBL/GenBank/DDBJ databases">
        <authorList>
            <person name="Liang Q."/>
        </authorList>
    </citation>
    <scope>NUCLEOTIDE SEQUENCE [LARGE SCALE GENOMIC DNA]</scope>
    <source>
        <strain evidence="2 3">V1718</strain>
    </source>
</reference>
<protein>
    <submittedName>
        <fullName evidence="2">Uncharacterized protein</fullName>
    </submittedName>
</protein>
<keyword evidence="1" id="KW-0175">Coiled coil</keyword>
<keyword evidence="3" id="KW-1185">Reference proteome</keyword>
<feature type="coiled-coil region" evidence="1">
    <location>
        <begin position="120"/>
        <end position="147"/>
    </location>
</feature>
<proteinExistence type="predicted"/>
<dbReference type="RefSeq" id="WP_146962403.1">
    <property type="nucleotide sequence ID" value="NZ_CP042467.1"/>
</dbReference>
<evidence type="ECO:0000313" key="3">
    <source>
        <dbReference type="Proteomes" id="UP000321595"/>
    </source>
</evidence>